<keyword evidence="3" id="KW-1185">Reference proteome</keyword>
<feature type="region of interest" description="Disordered" evidence="1">
    <location>
        <begin position="23"/>
        <end position="49"/>
    </location>
</feature>
<protein>
    <submittedName>
        <fullName evidence="2">Uncharacterized protein</fullName>
    </submittedName>
</protein>
<name>A0A6G1C4X1_9ORYZ</name>
<gene>
    <name evidence="2" type="ORF">E2562_005004</name>
</gene>
<evidence type="ECO:0000256" key="1">
    <source>
        <dbReference type="SAM" id="MobiDB-lite"/>
    </source>
</evidence>
<comment type="caution">
    <text evidence="2">The sequence shown here is derived from an EMBL/GenBank/DDBJ whole genome shotgun (WGS) entry which is preliminary data.</text>
</comment>
<proteinExistence type="predicted"/>
<evidence type="ECO:0000313" key="3">
    <source>
        <dbReference type="Proteomes" id="UP000479710"/>
    </source>
</evidence>
<dbReference type="Proteomes" id="UP000479710">
    <property type="component" value="Unassembled WGS sequence"/>
</dbReference>
<accession>A0A6G1C4X1</accession>
<dbReference type="AlphaFoldDB" id="A0A6G1C4X1"/>
<evidence type="ECO:0000313" key="2">
    <source>
        <dbReference type="EMBL" id="KAF0895017.1"/>
    </source>
</evidence>
<organism evidence="2 3">
    <name type="scientific">Oryza meyeriana var. granulata</name>
    <dbReference type="NCBI Taxonomy" id="110450"/>
    <lineage>
        <taxon>Eukaryota</taxon>
        <taxon>Viridiplantae</taxon>
        <taxon>Streptophyta</taxon>
        <taxon>Embryophyta</taxon>
        <taxon>Tracheophyta</taxon>
        <taxon>Spermatophyta</taxon>
        <taxon>Magnoliopsida</taxon>
        <taxon>Liliopsida</taxon>
        <taxon>Poales</taxon>
        <taxon>Poaceae</taxon>
        <taxon>BOP clade</taxon>
        <taxon>Oryzoideae</taxon>
        <taxon>Oryzeae</taxon>
        <taxon>Oryzinae</taxon>
        <taxon>Oryza</taxon>
        <taxon>Oryza meyeriana</taxon>
    </lineage>
</organism>
<sequence length="138" mass="14532">MALLLGDDKSDYMYTRAQGSSATSNVAMMSSGGERPQTSRRAKARSTGMSTPIARSRVWFTMWHRHTACPSTMDCSPSQHPSGAFVSAVSLKNGRHGLSSSSDPTHVSAAFAPPAAAVSRRTAVAAVDLDGTTLMLSN</sequence>
<reference evidence="2 3" key="1">
    <citation type="submission" date="2019-11" db="EMBL/GenBank/DDBJ databases">
        <title>Whole genome sequence of Oryza granulata.</title>
        <authorList>
            <person name="Li W."/>
        </authorList>
    </citation>
    <scope>NUCLEOTIDE SEQUENCE [LARGE SCALE GENOMIC DNA]</scope>
    <source>
        <strain evidence="3">cv. Menghai</strain>
        <tissue evidence="2">Leaf</tissue>
    </source>
</reference>
<dbReference type="EMBL" id="SPHZ02000010">
    <property type="protein sequence ID" value="KAF0895017.1"/>
    <property type="molecule type" value="Genomic_DNA"/>
</dbReference>